<accession>A0A2V1AWC0</accession>
<sequence length="394" mass="41845">MKFSQSALLATLATTAVVNAAPAQVHEGSSEVAAHGNALAKRESLESALMQLKELDEMRVKRQDMDSELSEREYKIVTEVLSAINDTNLAPTVLKFFVTQPTLRKIAINAITFVIRNASINLTTLVKALVDSGLLSRVLTDALSDCEVYVSVIGIATDVIRALLGRIFSKRELLGVGEDDILTHEQTIELLKKDGLMQPSMLQDKRALDLDVGDIVNNLLESLANSGLASSVVIAVLTDPAFIDFGADLIKEIMDGPSPGIGLSDLVSAVTQSGLIPELLKTLLNTDTLATIGQNVLKAVSGRCGDGSSGAITTTTTRSSAAAAPTTYIGSATIVPIDTSATTKATTASKVDVDTVYTTVNKQSKTLAGEATSIADPCETAYNKREFKKLRLNY</sequence>
<dbReference type="EMBL" id="PKFO01000008">
    <property type="protein sequence ID" value="PVH22400.1"/>
    <property type="molecule type" value="Genomic_DNA"/>
</dbReference>
<keyword evidence="1" id="KW-0732">Signal</keyword>
<keyword evidence="3" id="KW-1185">Reference proteome</keyword>
<comment type="caution">
    <text evidence="2">The sequence shown here is derived from an EMBL/GenBank/DDBJ whole genome shotgun (WGS) entry which is preliminary data.</text>
</comment>
<dbReference type="GeneID" id="37010298"/>
<evidence type="ECO:0000256" key="1">
    <source>
        <dbReference type="SAM" id="SignalP"/>
    </source>
</evidence>
<dbReference type="VEuPathDB" id="FungiDB:CXQ85_004968"/>
<reference evidence="2 3" key="1">
    <citation type="submission" date="2017-12" db="EMBL/GenBank/DDBJ databases">
        <title>Genome Sequence of a Multidrug-Resistant Candida haemulonii Isolate from a Patient with Chronic Leg Ulcers in Israel.</title>
        <authorList>
            <person name="Chow N.A."/>
            <person name="Gade L."/>
            <person name="Batra D."/>
            <person name="Rowe L.A."/>
            <person name="Ben-Ami R."/>
            <person name="Loparev V.N."/>
            <person name="Litvintseva A.P."/>
        </authorList>
    </citation>
    <scope>NUCLEOTIDE SEQUENCE [LARGE SCALE GENOMIC DNA]</scope>
    <source>
        <strain evidence="2 3">B11899</strain>
    </source>
</reference>
<evidence type="ECO:0008006" key="4">
    <source>
        <dbReference type="Google" id="ProtNLM"/>
    </source>
</evidence>
<organism evidence="2 3">
    <name type="scientific">Candidozyma haemuli</name>
    <dbReference type="NCBI Taxonomy" id="45357"/>
    <lineage>
        <taxon>Eukaryota</taxon>
        <taxon>Fungi</taxon>
        <taxon>Dikarya</taxon>
        <taxon>Ascomycota</taxon>
        <taxon>Saccharomycotina</taxon>
        <taxon>Pichiomycetes</taxon>
        <taxon>Metschnikowiaceae</taxon>
        <taxon>Candidozyma</taxon>
    </lineage>
</organism>
<evidence type="ECO:0000313" key="3">
    <source>
        <dbReference type="Proteomes" id="UP000244309"/>
    </source>
</evidence>
<gene>
    <name evidence="2" type="ORF">CXQ85_004968</name>
</gene>
<feature type="chain" id="PRO_5015988795" description="Opaque-phase-specific protein OP4" evidence="1">
    <location>
        <begin position="21"/>
        <end position="394"/>
    </location>
</feature>
<name>A0A2V1AWC0_9ASCO</name>
<proteinExistence type="predicted"/>
<dbReference type="STRING" id="45357.A0A2V1AWC0"/>
<dbReference type="RefSeq" id="XP_025343340.1">
    <property type="nucleotide sequence ID" value="XM_025488573.1"/>
</dbReference>
<dbReference type="OrthoDB" id="4091967at2759"/>
<protein>
    <recommendedName>
        <fullName evidence="4">Opaque-phase-specific protein OP4</fullName>
    </recommendedName>
</protein>
<feature type="signal peptide" evidence="1">
    <location>
        <begin position="1"/>
        <end position="20"/>
    </location>
</feature>
<evidence type="ECO:0000313" key="2">
    <source>
        <dbReference type="EMBL" id="PVH22400.1"/>
    </source>
</evidence>
<dbReference type="AlphaFoldDB" id="A0A2V1AWC0"/>
<dbReference type="Proteomes" id="UP000244309">
    <property type="component" value="Unassembled WGS sequence"/>
</dbReference>